<dbReference type="KEGG" id="pcr:Pcryo_0629"/>
<evidence type="ECO:0000313" key="1">
    <source>
        <dbReference type="EMBL" id="ABE74412.1"/>
    </source>
</evidence>
<reference evidence="1" key="1">
    <citation type="submission" date="2006-03" db="EMBL/GenBank/DDBJ databases">
        <title>Complete sequence of chromosome of Psychrobacter cryohalolentis K5.</title>
        <authorList>
            <consortium name="US DOE Joint Genome Institute"/>
            <person name="Copeland A."/>
            <person name="Lucas S."/>
            <person name="Lapidus A."/>
            <person name="Barry K."/>
            <person name="Detter J.C."/>
            <person name="Glavina del Rio T."/>
            <person name="Hammon N."/>
            <person name="Israni S."/>
            <person name="Dalin E."/>
            <person name="Tice H."/>
            <person name="Pitluck S."/>
            <person name="Brettin T."/>
            <person name="Bruce D."/>
            <person name="Han C."/>
            <person name="Tapia R."/>
            <person name="Sims D.R."/>
            <person name="Gilna P."/>
            <person name="Schmutz J."/>
            <person name="Larimer F."/>
            <person name="Land M."/>
            <person name="Hauser L."/>
            <person name="Kyrpides N."/>
            <person name="Kim E."/>
            <person name="Richardson P."/>
        </authorList>
    </citation>
    <scope>NUCLEOTIDE SEQUENCE</scope>
    <source>
        <strain evidence="1">K5</strain>
    </source>
</reference>
<proteinExistence type="predicted"/>
<dbReference type="EMBL" id="CP000323">
    <property type="protein sequence ID" value="ABE74412.1"/>
    <property type="molecule type" value="Genomic_DNA"/>
</dbReference>
<keyword evidence="2" id="KW-1185">Reference proteome</keyword>
<sequence>MKVLLLSRYGTLGASSRVRFLQYIPYFNEKDVDISISPLLSDKYLLALYEGNSRWGEIIKGYFSRVVTLFNVRSYDLVIIEKEVFPFIPAIVERLFHFLGVRYIVDYDDAIFHNYDCHSYRWVRILLGKKIDSVMRYASIVTVGNKYIAERAKLAGAKNVELIPTVVDTKRYRIHRDIDINTPIVGWIGTPQTSQYLQPLLPIFAAIKNNVNVRFVAVGGRPEDFEGTAIETWSWSEESEVSSIQQFSIGIMPLKDSPWERGKCGYKLIQYMACGVAVVASPVGVNCDIVDSDKTGKLASSLEEWDQALRDLLEVNSKFISKMGDAGRLKVDKWYSLEVQAPRFLAQIIKANTYNK</sequence>
<dbReference type="STRING" id="335284.Pcryo_0629"/>
<organism evidence="1 2">
    <name type="scientific">Psychrobacter cryohalolentis (strain ATCC BAA-1226 / DSM 17306 / VKM B-2378 / K5)</name>
    <dbReference type="NCBI Taxonomy" id="335284"/>
    <lineage>
        <taxon>Bacteria</taxon>
        <taxon>Pseudomonadati</taxon>
        <taxon>Pseudomonadota</taxon>
        <taxon>Gammaproteobacteria</taxon>
        <taxon>Moraxellales</taxon>
        <taxon>Moraxellaceae</taxon>
        <taxon>Psychrobacter</taxon>
    </lineage>
</organism>
<dbReference type="GO" id="GO:0016757">
    <property type="term" value="F:glycosyltransferase activity"/>
    <property type="evidence" value="ECO:0007669"/>
    <property type="project" value="TreeGrafter"/>
</dbReference>
<dbReference type="PANTHER" id="PTHR12526:SF600">
    <property type="entry name" value="GLYCOSYL TRANSFERASE GROUP 1"/>
    <property type="match status" value="1"/>
</dbReference>
<dbReference type="PANTHER" id="PTHR12526">
    <property type="entry name" value="GLYCOSYLTRANSFERASE"/>
    <property type="match status" value="1"/>
</dbReference>
<dbReference type="AlphaFoldDB" id="Q1QD41"/>
<accession>Q1QD41</accession>
<dbReference type="Proteomes" id="UP000002425">
    <property type="component" value="Chromosome"/>
</dbReference>
<dbReference type="SUPFAM" id="SSF53756">
    <property type="entry name" value="UDP-Glycosyltransferase/glycogen phosphorylase"/>
    <property type="match status" value="1"/>
</dbReference>
<gene>
    <name evidence="1" type="ordered locus">Pcryo_0629</name>
</gene>
<keyword evidence="1" id="KW-0808">Transferase</keyword>
<dbReference type="CAZy" id="GT4">
    <property type="family name" value="Glycosyltransferase Family 4"/>
</dbReference>
<dbReference type="Pfam" id="PF13692">
    <property type="entry name" value="Glyco_trans_1_4"/>
    <property type="match status" value="1"/>
</dbReference>
<dbReference type="eggNOG" id="COG0438">
    <property type="taxonomic scope" value="Bacteria"/>
</dbReference>
<dbReference type="CDD" id="cd03801">
    <property type="entry name" value="GT4_PimA-like"/>
    <property type="match status" value="1"/>
</dbReference>
<evidence type="ECO:0000313" key="2">
    <source>
        <dbReference type="Proteomes" id="UP000002425"/>
    </source>
</evidence>
<dbReference type="HOGENOM" id="CLU_062433_0_0_6"/>
<name>Q1QD41_PSYCK</name>
<dbReference type="Gene3D" id="3.40.50.2000">
    <property type="entry name" value="Glycogen Phosphorylase B"/>
    <property type="match status" value="2"/>
</dbReference>
<protein>
    <submittedName>
        <fullName evidence="1">Glycosyl transferase, group 1</fullName>
    </submittedName>
</protein>
<dbReference type="RefSeq" id="WP_011512980.1">
    <property type="nucleotide sequence ID" value="NC_007969.1"/>
</dbReference>